<dbReference type="Pfam" id="PF21686">
    <property type="entry name" value="LigD_Prim-Pol"/>
    <property type="match status" value="1"/>
</dbReference>
<dbReference type="EMBL" id="CP045798">
    <property type="protein sequence ID" value="QNB47979.1"/>
    <property type="molecule type" value="Genomic_DNA"/>
</dbReference>
<name>A0A7G6E7C5_THEFR</name>
<dbReference type="KEGG" id="tfr:BR63_17965"/>
<dbReference type="PANTHER" id="PTHR42705">
    <property type="entry name" value="BIFUNCTIONAL NON-HOMOLOGOUS END JOINING PROTEIN LIGD"/>
    <property type="match status" value="1"/>
</dbReference>
<evidence type="ECO:0000313" key="3">
    <source>
        <dbReference type="Proteomes" id="UP000515847"/>
    </source>
</evidence>
<evidence type="ECO:0000313" key="2">
    <source>
        <dbReference type="EMBL" id="QNB47979.1"/>
    </source>
</evidence>
<dbReference type="Gene3D" id="3.90.920.10">
    <property type="entry name" value="DNA primase, PRIM domain"/>
    <property type="match status" value="1"/>
</dbReference>
<proteinExistence type="predicted"/>
<dbReference type="PANTHER" id="PTHR42705:SF2">
    <property type="entry name" value="BIFUNCTIONAL NON-HOMOLOGOUS END JOINING PROTEIN LIGD"/>
    <property type="match status" value="1"/>
</dbReference>
<reference evidence="2 3" key="1">
    <citation type="journal article" date="2019" name="Front. Microbiol.">
        <title>Thermoanaerosceptrum fracticalcis gen. nov. sp. nov., a Novel Fumarate-Fermenting Microorganism From a Deep Fractured Carbonate Aquifer of the US Great Basin.</title>
        <authorList>
            <person name="Hamilton-Brehm S.D."/>
            <person name="Stewart L.E."/>
            <person name="Zavarin M."/>
            <person name="Caldwell M."/>
            <person name="Lawson P.A."/>
            <person name="Onstott T.C."/>
            <person name="Grzymski J."/>
            <person name="Neveux I."/>
            <person name="Lollar B.S."/>
            <person name="Russell C.E."/>
            <person name="Moser D.P."/>
        </authorList>
    </citation>
    <scope>NUCLEOTIDE SEQUENCE [LARGE SCALE GENOMIC DNA]</scope>
    <source>
        <strain evidence="2 3">DRI-13</strain>
    </source>
</reference>
<dbReference type="CDD" id="cd04861">
    <property type="entry name" value="LigD_Pol_like"/>
    <property type="match status" value="1"/>
</dbReference>
<feature type="domain" description="DNA ligase D polymerase" evidence="1">
    <location>
        <begin position="29"/>
        <end position="277"/>
    </location>
</feature>
<protein>
    <submittedName>
        <fullName evidence="2">DNA polymerase domain-containing protein</fullName>
    </submittedName>
</protein>
<dbReference type="NCBIfam" id="TIGR02778">
    <property type="entry name" value="ligD_pol"/>
    <property type="match status" value="1"/>
</dbReference>
<dbReference type="InterPro" id="IPR014145">
    <property type="entry name" value="LigD_pol_dom"/>
</dbReference>
<evidence type="ECO:0000259" key="1">
    <source>
        <dbReference type="Pfam" id="PF21686"/>
    </source>
</evidence>
<dbReference type="Proteomes" id="UP000515847">
    <property type="component" value="Chromosome"/>
</dbReference>
<dbReference type="InterPro" id="IPR052171">
    <property type="entry name" value="NHEJ_LigD"/>
</dbReference>
<dbReference type="AlphaFoldDB" id="A0A7G6E7C5"/>
<sequence length="304" mass="35215">MESMQITIEGKELTISNPHKILWPESGITKLDYIHYLISVSPYLLAYTQNRLLTMIRFPDGIDGKSFYQKEIPPFAPEWMERAFYSDKNWILLNDIATLVWVANLASLEIHVPFDQYVKPDYPTELTLDLDPMDTDNFDLVREIALKSREVIDSLGLFSVIKTSGATGLQVYIPIEPRYTYEEARLINTFIARYIAEKNPRKVTLERMVKKRGKHLYFDYLQLWRGRTLPAPYSVRAKPGATVSTPLEWAEVEKEITPADFTIRTVPERLKLKGDLFRFVTTEKMNQGLDEILVFIKGAELTRV</sequence>
<keyword evidence="3" id="KW-1185">Reference proteome</keyword>
<accession>A0A7G6E7C5</accession>
<dbReference type="OrthoDB" id="9802472at2"/>
<gene>
    <name evidence="2" type="ORF">BR63_17965</name>
</gene>
<dbReference type="RefSeq" id="WP_034420534.1">
    <property type="nucleotide sequence ID" value="NZ_CP045798.1"/>
</dbReference>
<organism evidence="2 3">
    <name type="scientific">Thermanaerosceptrum fracticalcis</name>
    <dbReference type="NCBI Taxonomy" id="1712410"/>
    <lineage>
        <taxon>Bacteria</taxon>
        <taxon>Bacillati</taxon>
        <taxon>Bacillota</taxon>
        <taxon>Clostridia</taxon>
        <taxon>Eubacteriales</taxon>
        <taxon>Peptococcaceae</taxon>
        <taxon>Thermanaerosceptrum</taxon>
    </lineage>
</organism>